<dbReference type="PRINTS" id="PR00727">
    <property type="entry name" value="LEADERPTASE"/>
</dbReference>
<dbReference type="PROSITE" id="PS00760">
    <property type="entry name" value="SPASE_I_2"/>
    <property type="match status" value="1"/>
</dbReference>
<evidence type="ECO:0000256" key="13">
    <source>
        <dbReference type="RuleBase" id="RU362042"/>
    </source>
</evidence>
<dbReference type="CDD" id="cd06530">
    <property type="entry name" value="S26_SPase_I"/>
    <property type="match status" value="1"/>
</dbReference>
<keyword evidence="9" id="KW-1133">Transmembrane helix</keyword>
<dbReference type="PROSITE" id="PS00761">
    <property type="entry name" value="SPASE_I_3"/>
    <property type="match status" value="1"/>
</dbReference>
<comment type="subcellular location">
    <subcellularLocation>
        <location evidence="2">Cell membrane</location>
        <topology evidence="2">Single-pass type II membrane protein</topology>
    </subcellularLocation>
    <subcellularLocation>
        <location evidence="13">Membrane</location>
        <topology evidence="13">Single-pass type II membrane protein</topology>
    </subcellularLocation>
</comment>
<protein>
    <recommendedName>
        <fullName evidence="4 12">Signal peptidase I</fullName>
        <ecNumber evidence="4 12">3.4.21.89</ecNumber>
    </recommendedName>
</protein>
<dbReference type="InterPro" id="IPR019758">
    <property type="entry name" value="Pept_S26A_signal_pept_1_CS"/>
</dbReference>
<evidence type="ECO:0000256" key="5">
    <source>
        <dbReference type="ARBA" id="ARBA00022475"/>
    </source>
</evidence>
<evidence type="ECO:0000256" key="12">
    <source>
        <dbReference type="RuleBase" id="RU003993"/>
    </source>
</evidence>
<keyword evidence="10" id="KW-0472">Membrane</keyword>
<reference evidence="15 16" key="1">
    <citation type="journal article" date="2018" name="Int. J. Syst. Evol. Microbiol.">
        <title>Planococcus salinus sp. nov., a moderately halophilic bacterium isolated from a saline-alkali soil.</title>
        <authorList>
            <person name="Gan L."/>
        </authorList>
    </citation>
    <scope>NUCLEOTIDE SEQUENCE [LARGE SCALE GENOMIC DNA]</scope>
    <source>
        <strain evidence="15 16">LCB217</strain>
    </source>
</reference>
<evidence type="ECO:0000256" key="1">
    <source>
        <dbReference type="ARBA" id="ARBA00000677"/>
    </source>
</evidence>
<dbReference type="InterPro" id="IPR019533">
    <property type="entry name" value="Peptidase_S26"/>
</dbReference>
<evidence type="ECO:0000256" key="6">
    <source>
        <dbReference type="ARBA" id="ARBA00022670"/>
    </source>
</evidence>
<dbReference type="GO" id="GO:0004252">
    <property type="term" value="F:serine-type endopeptidase activity"/>
    <property type="evidence" value="ECO:0007669"/>
    <property type="project" value="InterPro"/>
</dbReference>
<evidence type="ECO:0000256" key="11">
    <source>
        <dbReference type="PIRSR" id="PIRSR600223-1"/>
    </source>
</evidence>
<feature type="active site" evidence="11">
    <location>
        <position position="77"/>
    </location>
</feature>
<organism evidence="15 16">
    <name type="scientific">Planococcus salinus</name>
    <dbReference type="NCBI Taxonomy" id="1848460"/>
    <lineage>
        <taxon>Bacteria</taxon>
        <taxon>Bacillati</taxon>
        <taxon>Bacillota</taxon>
        <taxon>Bacilli</taxon>
        <taxon>Bacillales</taxon>
        <taxon>Caryophanaceae</taxon>
        <taxon>Planococcus</taxon>
    </lineage>
</organism>
<evidence type="ECO:0000256" key="9">
    <source>
        <dbReference type="ARBA" id="ARBA00022989"/>
    </source>
</evidence>
<accession>A0A3M8P9I9</accession>
<comment type="caution">
    <text evidence="15">The sequence shown here is derived from an EMBL/GenBank/DDBJ whole genome shotgun (WGS) entry which is preliminary data.</text>
</comment>
<evidence type="ECO:0000259" key="14">
    <source>
        <dbReference type="Pfam" id="PF10502"/>
    </source>
</evidence>
<dbReference type="GO" id="GO:0005886">
    <property type="term" value="C:plasma membrane"/>
    <property type="evidence" value="ECO:0007669"/>
    <property type="project" value="UniProtKB-SubCell"/>
</dbReference>
<dbReference type="Pfam" id="PF10502">
    <property type="entry name" value="Peptidase_S26"/>
    <property type="match status" value="1"/>
</dbReference>
<dbReference type="NCBIfam" id="TIGR02227">
    <property type="entry name" value="sigpep_I_bact"/>
    <property type="match status" value="1"/>
</dbReference>
<dbReference type="EMBL" id="RIAX01000003">
    <property type="protein sequence ID" value="RNF40313.1"/>
    <property type="molecule type" value="Genomic_DNA"/>
</dbReference>
<dbReference type="InterPro" id="IPR036286">
    <property type="entry name" value="LexA/Signal_pep-like_sf"/>
</dbReference>
<evidence type="ECO:0000313" key="15">
    <source>
        <dbReference type="EMBL" id="RNF40313.1"/>
    </source>
</evidence>
<dbReference type="InterPro" id="IPR000223">
    <property type="entry name" value="Pept_S26A_signal_pept_1"/>
</dbReference>
<dbReference type="InterPro" id="IPR019756">
    <property type="entry name" value="Pept_S26A_signal_pept_1_Ser-AS"/>
</dbReference>
<keyword evidence="16" id="KW-1185">Reference proteome</keyword>
<name>A0A3M8P9I9_9BACL</name>
<proteinExistence type="inferred from homology"/>
<keyword evidence="5" id="KW-1003">Cell membrane</keyword>
<sequence length="177" mass="20332">MYEDSTKDLVSWMKVLFLTALIVLAGRQFLIQPLSVHGESMMPTFENDDKVILNKISRIENFDLIVFDAPDDHKLIKRVIGLPGDRLEMKADRLYINGELVEEPYLTHNRKVARQKGHSYLTEDFAEITVPAECYFVLGDNRLQSVDSRMFGFVPKEAVLGEVKFRFAPFEYLGAVE</sequence>
<evidence type="ECO:0000256" key="3">
    <source>
        <dbReference type="ARBA" id="ARBA00009370"/>
    </source>
</evidence>
<comment type="similarity">
    <text evidence="3 13">Belongs to the peptidase S26 family.</text>
</comment>
<dbReference type="PROSITE" id="PS00501">
    <property type="entry name" value="SPASE_I_1"/>
    <property type="match status" value="1"/>
</dbReference>
<evidence type="ECO:0000256" key="4">
    <source>
        <dbReference type="ARBA" id="ARBA00013208"/>
    </source>
</evidence>
<dbReference type="GO" id="GO:0009003">
    <property type="term" value="F:signal peptidase activity"/>
    <property type="evidence" value="ECO:0007669"/>
    <property type="project" value="UniProtKB-EC"/>
</dbReference>
<evidence type="ECO:0000256" key="10">
    <source>
        <dbReference type="ARBA" id="ARBA00023136"/>
    </source>
</evidence>
<dbReference type="GO" id="GO:0006465">
    <property type="term" value="P:signal peptide processing"/>
    <property type="evidence" value="ECO:0007669"/>
    <property type="project" value="InterPro"/>
</dbReference>
<dbReference type="AlphaFoldDB" id="A0A3M8P9I9"/>
<dbReference type="Proteomes" id="UP000275473">
    <property type="component" value="Unassembled WGS sequence"/>
</dbReference>
<evidence type="ECO:0000256" key="7">
    <source>
        <dbReference type="ARBA" id="ARBA00022692"/>
    </source>
</evidence>
<dbReference type="InterPro" id="IPR019757">
    <property type="entry name" value="Pept_S26A_signal_pept_1_Lys-AS"/>
</dbReference>
<dbReference type="PANTHER" id="PTHR43390">
    <property type="entry name" value="SIGNAL PEPTIDASE I"/>
    <property type="match status" value="1"/>
</dbReference>
<keyword evidence="7" id="KW-0812">Transmembrane</keyword>
<evidence type="ECO:0000256" key="2">
    <source>
        <dbReference type="ARBA" id="ARBA00004401"/>
    </source>
</evidence>
<keyword evidence="6 12" id="KW-0645">Protease</keyword>
<keyword evidence="8 12" id="KW-0378">Hydrolase</keyword>
<dbReference type="Gene3D" id="2.10.109.10">
    <property type="entry name" value="Umud Fragment, subunit A"/>
    <property type="match status" value="1"/>
</dbReference>
<dbReference type="RefSeq" id="WP_123164822.1">
    <property type="nucleotide sequence ID" value="NZ_RIAX01000003.1"/>
</dbReference>
<evidence type="ECO:0000256" key="8">
    <source>
        <dbReference type="ARBA" id="ARBA00022801"/>
    </source>
</evidence>
<evidence type="ECO:0000313" key="16">
    <source>
        <dbReference type="Proteomes" id="UP000275473"/>
    </source>
</evidence>
<comment type="catalytic activity">
    <reaction evidence="1 12">
        <text>Cleavage of hydrophobic, N-terminal signal or leader sequences from secreted and periplasmic proteins.</text>
        <dbReference type="EC" id="3.4.21.89"/>
    </reaction>
</comment>
<feature type="domain" description="Peptidase S26" evidence="14">
    <location>
        <begin position="10"/>
        <end position="167"/>
    </location>
</feature>
<dbReference type="EC" id="3.4.21.89" evidence="4 12"/>
<gene>
    <name evidence="15" type="primary">lepB</name>
    <name evidence="15" type="ORF">EEX84_06690</name>
</gene>
<dbReference type="FunFam" id="2.10.109.10:FF:000008">
    <property type="entry name" value="Signal peptidase I"/>
    <property type="match status" value="1"/>
</dbReference>
<dbReference type="OrthoDB" id="9802919at2"/>
<dbReference type="SUPFAM" id="SSF51306">
    <property type="entry name" value="LexA/Signal peptidase"/>
    <property type="match status" value="1"/>
</dbReference>
<feature type="active site" evidence="11">
    <location>
        <position position="40"/>
    </location>
</feature>
<dbReference type="PANTHER" id="PTHR43390:SF1">
    <property type="entry name" value="CHLOROPLAST PROCESSING PEPTIDASE"/>
    <property type="match status" value="1"/>
</dbReference>